<evidence type="ECO:0000313" key="1">
    <source>
        <dbReference type="EMBL" id="GMI31338.1"/>
    </source>
</evidence>
<keyword evidence="2" id="KW-1185">Reference proteome</keyword>
<comment type="caution">
    <text evidence="1">The sequence shown here is derived from an EMBL/GenBank/DDBJ whole genome shotgun (WGS) entry which is preliminary data.</text>
</comment>
<dbReference type="AlphaFoldDB" id="A0A9W7G3E8"/>
<evidence type="ECO:0000313" key="2">
    <source>
        <dbReference type="Proteomes" id="UP001165082"/>
    </source>
</evidence>
<accession>A0A9W7G3E8</accession>
<protein>
    <submittedName>
        <fullName evidence="1">Uncharacterized protein</fullName>
    </submittedName>
</protein>
<proteinExistence type="predicted"/>
<gene>
    <name evidence="1" type="ORF">TrRE_jg13513</name>
</gene>
<name>A0A9W7G3E8_9STRA</name>
<dbReference type="EMBL" id="BRXZ01007664">
    <property type="protein sequence ID" value="GMI31338.1"/>
    <property type="molecule type" value="Genomic_DNA"/>
</dbReference>
<reference evidence="1" key="1">
    <citation type="submission" date="2022-07" db="EMBL/GenBank/DDBJ databases">
        <title>Genome analysis of Parmales, a sister group of diatoms, reveals the evolutionary specialization of diatoms from phago-mixotrophs to photoautotrophs.</title>
        <authorList>
            <person name="Ban H."/>
            <person name="Sato S."/>
            <person name="Yoshikawa S."/>
            <person name="Kazumasa Y."/>
            <person name="Nakamura Y."/>
            <person name="Ichinomiya M."/>
            <person name="Saitoh K."/>
            <person name="Sato N."/>
            <person name="Blanc-Mathieu R."/>
            <person name="Endo H."/>
            <person name="Kuwata A."/>
            <person name="Ogata H."/>
        </authorList>
    </citation>
    <scope>NUCLEOTIDE SEQUENCE</scope>
</reference>
<dbReference type="Proteomes" id="UP001165082">
    <property type="component" value="Unassembled WGS sequence"/>
</dbReference>
<organism evidence="1 2">
    <name type="scientific">Triparma retinervis</name>
    <dbReference type="NCBI Taxonomy" id="2557542"/>
    <lineage>
        <taxon>Eukaryota</taxon>
        <taxon>Sar</taxon>
        <taxon>Stramenopiles</taxon>
        <taxon>Ochrophyta</taxon>
        <taxon>Bolidophyceae</taxon>
        <taxon>Parmales</taxon>
        <taxon>Triparmaceae</taxon>
        <taxon>Triparma</taxon>
    </lineage>
</organism>
<sequence length="208" mass="23037">MREYGLDFILTVALGNLVSLEKIFNLTGLVETLFISIATLGDHAKFERYSALGVLRNLMARGAQESEDIRMAILQRPGALQILTNLITNEPFALPLEEGLHVLYSLALAKDGTGKEKLFVFPGLLVGLSKVVGNSYYGDNLRDSAKRARDKIVTHTSTMTEFATLRIENVALRTELAQIRGELSEIKSLLVDLVDDKEGRGKKRKFAN</sequence>